<gene>
    <name evidence="8" type="ORF">GCM10023195_16660</name>
</gene>
<evidence type="ECO:0000256" key="4">
    <source>
        <dbReference type="ARBA" id="ARBA00022840"/>
    </source>
</evidence>
<dbReference type="SMART" id="SM00564">
    <property type="entry name" value="PQQ"/>
    <property type="match status" value="4"/>
</dbReference>
<dbReference type="InterPro" id="IPR000719">
    <property type="entry name" value="Prot_kinase_dom"/>
</dbReference>
<dbReference type="Gene3D" id="1.10.510.10">
    <property type="entry name" value="Transferase(Phosphotransferase) domain 1"/>
    <property type="match status" value="1"/>
</dbReference>
<accession>A0ABP8TD44</accession>
<reference evidence="9" key="1">
    <citation type="journal article" date="2019" name="Int. J. Syst. Evol. Microbiol.">
        <title>The Global Catalogue of Microorganisms (GCM) 10K type strain sequencing project: providing services to taxonomists for standard genome sequencing and annotation.</title>
        <authorList>
            <consortium name="The Broad Institute Genomics Platform"/>
            <consortium name="The Broad Institute Genome Sequencing Center for Infectious Disease"/>
            <person name="Wu L."/>
            <person name="Ma J."/>
        </authorList>
    </citation>
    <scope>NUCLEOTIDE SEQUENCE [LARGE SCALE GENOMIC DNA]</scope>
    <source>
        <strain evidence="9">JCM 17938</strain>
    </source>
</reference>
<dbReference type="SUPFAM" id="SSF56112">
    <property type="entry name" value="Protein kinase-like (PK-like)"/>
    <property type="match status" value="1"/>
</dbReference>
<dbReference type="InterPro" id="IPR008271">
    <property type="entry name" value="Ser/Thr_kinase_AS"/>
</dbReference>
<feature type="region of interest" description="Disordered" evidence="6">
    <location>
        <begin position="349"/>
        <end position="370"/>
    </location>
</feature>
<evidence type="ECO:0000313" key="8">
    <source>
        <dbReference type="EMBL" id="GAA4604851.1"/>
    </source>
</evidence>
<dbReference type="InterPro" id="IPR011047">
    <property type="entry name" value="Quinoprotein_ADH-like_sf"/>
</dbReference>
<evidence type="ECO:0000313" key="9">
    <source>
        <dbReference type="Proteomes" id="UP001500212"/>
    </source>
</evidence>
<dbReference type="PANTHER" id="PTHR43289">
    <property type="entry name" value="MITOGEN-ACTIVATED PROTEIN KINASE KINASE KINASE 20-RELATED"/>
    <property type="match status" value="1"/>
</dbReference>
<dbReference type="Pfam" id="PF13360">
    <property type="entry name" value="PQQ_2"/>
    <property type="match status" value="1"/>
</dbReference>
<dbReference type="InterPro" id="IPR017441">
    <property type="entry name" value="Protein_kinase_ATP_BS"/>
</dbReference>
<sequence>MVRVPAADDPRRIGPYAVLAELGAGGMGRVHLCRSEGGRLVAVKVVREEFADDPGFRRRFRREVEAARAVNGFFTAPVVDADADGPLPWLATAYIPGPSLGDAVRDHGPLPEPAARALGAGLAEALLAVHGAGLVHRDLKPANVLLAADGPRVIDFGISKALDGTQLTRTGGLVGTPAYMSPEQVTSDGPTGPASDVFSLAGVLVFAATGAGPFGAGGAQEVLYRVVYGEPDLIGVPGGLRGVLAECLVKDPAARPTPEAVLTALAPADPAALALPALRADQDRRAADAAALSATVPPSAPSDATATTARTLTGPPPPDRRRFLKLAAGAAGGLVVAGGVTAAVAWPTGGHESRRRPAPRRTLAGAPAPSWTLPRPGGAFDRKTLGLWVAGGLLVWGDQAVLHGVDPADGRLRWTWKATTLMKGVRGRWTNVTDSTAYAVATPDLGSDRSVLAGLDAATGRRVLLRESPDAAADVYGKVFPGAGGLLVMRAEPRYERNEYDGVSVVDGGTGRLRWRKEVATSPEGAKTAADATRCYVAVSGTLAAWDLATGTRRWRIDQGKTDLVALTVSGDTLYVAGPGLTAIDSATGTRKWTALPGGDVGEAVAVVGATVVVTAGSTVAGVDAGTGTVRWRTPSPSALATAGTSLELSASAEVTAAPFDAGVHIEDFKDTDPSGFIVVGTADGTPRWAYQAAPGTQWHVAAVGDRVYATDGTALHAYEGGAR</sequence>
<evidence type="ECO:0000256" key="3">
    <source>
        <dbReference type="ARBA" id="ARBA00022777"/>
    </source>
</evidence>
<protein>
    <recommendedName>
        <fullName evidence="7">Protein kinase domain-containing protein</fullName>
    </recommendedName>
</protein>
<dbReference type="Proteomes" id="UP001500212">
    <property type="component" value="Unassembled WGS sequence"/>
</dbReference>
<dbReference type="PANTHER" id="PTHR43289:SF34">
    <property type="entry name" value="SERINE_THREONINE-PROTEIN KINASE YBDM-RELATED"/>
    <property type="match status" value="1"/>
</dbReference>
<evidence type="ECO:0000256" key="1">
    <source>
        <dbReference type="ARBA" id="ARBA00022679"/>
    </source>
</evidence>
<organism evidence="8 9">
    <name type="scientific">Actinoallomurus liliacearum</name>
    <dbReference type="NCBI Taxonomy" id="1080073"/>
    <lineage>
        <taxon>Bacteria</taxon>
        <taxon>Bacillati</taxon>
        <taxon>Actinomycetota</taxon>
        <taxon>Actinomycetes</taxon>
        <taxon>Streptosporangiales</taxon>
        <taxon>Thermomonosporaceae</taxon>
        <taxon>Actinoallomurus</taxon>
    </lineage>
</organism>
<evidence type="ECO:0000256" key="5">
    <source>
        <dbReference type="PROSITE-ProRule" id="PRU10141"/>
    </source>
</evidence>
<comment type="caution">
    <text evidence="8">The sequence shown here is derived from an EMBL/GenBank/DDBJ whole genome shotgun (WGS) entry which is preliminary data.</text>
</comment>
<dbReference type="PROSITE" id="PS00108">
    <property type="entry name" value="PROTEIN_KINASE_ST"/>
    <property type="match status" value="1"/>
</dbReference>
<dbReference type="InterPro" id="IPR015943">
    <property type="entry name" value="WD40/YVTN_repeat-like_dom_sf"/>
</dbReference>
<keyword evidence="9" id="KW-1185">Reference proteome</keyword>
<feature type="domain" description="Protein kinase" evidence="7">
    <location>
        <begin position="16"/>
        <end position="272"/>
    </location>
</feature>
<dbReference type="Gene3D" id="2.130.10.10">
    <property type="entry name" value="YVTN repeat-like/Quinoprotein amine dehydrogenase"/>
    <property type="match status" value="2"/>
</dbReference>
<evidence type="ECO:0000256" key="2">
    <source>
        <dbReference type="ARBA" id="ARBA00022741"/>
    </source>
</evidence>
<feature type="compositionally biased region" description="Low complexity" evidence="6">
    <location>
        <begin position="289"/>
        <end position="311"/>
    </location>
</feature>
<proteinExistence type="predicted"/>
<feature type="binding site" evidence="5">
    <location>
        <position position="44"/>
    </location>
    <ligand>
        <name>ATP</name>
        <dbReference type="ChEBI" id="CHEBI:30616"/>
    </ligand>
</feature>
<keyword evidence="3" id="KW-0418">Kinase</keyword>
<keyword evidence="2 5" id="KW-0547">Nucleotide-binding</keyword>
<dbReference type="InterPro" id="IPR002372">
    <property type="entry name" value="PQQ_rpt_dom"/>
</dbReference>
<evidence type="ECO:0000259" key="7">
    <source>
        <dbReference type="PROSITE" id="PS50011"/>
    </source>
</evidence>
<dbReference type="EMBL" id="BAABHJ010000005">
    <property type="protein sequence ID" value="GAA4604851.1"/>
    <property type="molecule type" value="Genomic_DNA"/>
</dbReference>
<dbReference type="Pfam" id="PF00069">
    <property type="entry name" value="Pkinase"/>
    <property type="match status" value="1"/>
</dbReference>
<keyword evidence="1" id="KW-0808">Transferase</keyword>
<keyword evidence="4 5" id="KW-0067">ATP-binding</keyword>
<dbReference type="InterPro" id="IPR011009">
    <property type="entry name" value="Kinase-like_dom_sf"/>
</dbReference>
<dbReference type="SUPFAM" id="SSF50998">
    <property type="entry name" value="Quinoprotein alcohol dehydrogenase-like"/>
    <property type="match status" value="2"/>
</dbReference>
<dbReference type="PROSITE" id="PS50011">
    <property type="entry name" value="PROTEIN_KINASE_DOM"/>
    <property type="match status" value="1"/>
</dbReference>
<evidence type="ECO:0000256" key="6">
    <source>
        <dbReference type="SAM" id="MobiDB-lite"/>
    </source>
</evidence>
<name>A0ABP8TD44_9ACTN</name>
<dbReference type="CDD" id="cd14014">
    <property type="entry name" value="STKc_PknB_like"/>
    <property type="match status" value="1"/>
</dbReference>
<feature type="region of interest" description="Disordered" evidence="6">
    <location>
        <begin position="289"/>
        <end position="320"/>
    </location>
</feature>
<dbReference type="InterPro" id="IPR018391">
    <property type="entry name" value="PQQ_b-propeller_rpt"/>
</dbReference>
<dbReference type="PROSITE" id="PS00107">
    <property type="entry name" value="PROTEIN_KINASE_ATP"/>
    <property type="match status" value="1"/>
</dbReference>
<dbReference type="SMART" id="SM00220">
    <property type="entry name" value="S_TKc"/>
    <property type="match status" value="1"/>
</dbReference>
<dbReference type="Gene3D" id="3.30.200.20">
    <property type="entry name" value="Phosphorylase Kinase, domain 1"/>
    <property type="match status" value="1"/>
</dbReference>